<dbReference type="InterPro" id="IPR000673">
    <property type="entry name" value="Sig_transdc_resp-reg_Me-estase"/>
</dbReference>
<dbReference type="EC" id="3.1.1.61" evidence="3"/>
<dbReference type="GO" id="GO:0000156">
    <property type="term" value="F:phosphorelay response regulator activity"/>
    <property type="evidence" value="ECO:0007669"/>
    <property type="project" value="InterPro"/>
</dbReference>
<dbReference type="InterPro" id="IPR035909">
    <property type="entry name" value="CheB_C"/>
</dbReference>
<name>A0A3B0V9V2_9ZZZZ</name>
<organism evidence="7">
    <name type="scientific">hydrothermal vent metagenome</name>
    <dbReference type="NCBI Taxonomy" id="652676"/>
    <lineage>
        <taxon>unclassified sequences</taxon>
        <taxon>metagenomes</taxon>
        <taxon>ecological metagenomes</taxon>
    </lineage>
</organism>
<dbReference type="Gene3D" id="3.40.50.180">
    <property type="entry name" value="Methylesterase CheB, C-terminal domain"/>
    <property type="match status" value="1"/>
</dbReference>
<dbReference type="CDD" id="cd17541">
    <property type="entry name" value="REC_CheB-like"/>
    <property type="match status" value="1"/>
</dbReference>
<dbReference type="PROSITE" id="PS50122">
    <property type="entry name" value="CHEB"/>
    <property type="match status" value="1"/>
</dbReference>
<dbReference type="SUPFAM" id="SSF52738">
    <property type="entry name" value="Methylesterase CheB, C-terminal domain"/>
    <property type="match status" value="1"/>
</dbReference>
<dbReference type="EMBL" id="UOES01000440">
    <property type="protein sequence ID" value="VAW28694.1"/>
    <property type="molecule type" value="Genomic_DNA"/>
</dbReference>
<evidence type="ECO:0000259" key="6">
    <source>
        <dbReference type="PROSITE" id="PS50122"/>
    </source>
</evidence>
<evidence type="ECO:0000256" key="1">
    <source>
        <dbReference type="ARBA" id="ARBA00022490"/>
    </source>
</evidence>
<accession>A0A3B0V9V2</accession>
<dbReference type="SUPFAM" id="SSF52172">
    <property type="entry name" value="CheY-like"/>
    <property type="match status" value="1"/>
</dbReference>
<proteinExistence type="predicted"/>
<dbReference type="CDD" id="cd16432">
    <property type="entry name" value="CheB_Rec"/>
    <property type="match status" value="1"/>
</dbReference>
<dbReference type="NCBIfam" id="NF001965">
    <property type="entry name" value="PRK00742.1"/>
    <property type="match status" value="1"/>
</dbReference>
<feature type="non-terminal residue" evidence="7">
    <location>
        <position position="300"/>
    </location>
</feature>
<gene>
    <name evidence="7" type="ORF">MNBD_BACTEROID06-195</name>
</gene>
<dbReference type="PROSITE" id="PS50110">
    <property type="entry name" value="RESPONSE_REGULATORY"/>
    <property type="match status" value="1"/>
</dbReference>
<protein>
    <recommendedName>
        <fullName evidence="3">protein-glutamate methylesterase</fullName>
        <ecNumber evidence="3">3.1.1.61</ecNumber>
    </recommendedName>
</protein>
<feature type="domain" description="CheB-type methylesterase" evidence="6">
    <location>
        <begin position="155"/>
        <end position="300"/>
    </location>
</feature>
<dbReference type="Gene3D" id="3.40.50.2300">
    <property type="match status" value="1"/>
</dbReference>
<keyword evidence="1" id="KW-0963">Cytoplasm</keyword>
<evidence type="ECO:0000313" key="7">
    <source>
        <dbReference type="EMBL" id="VAW28694.1"/>
    </source>
</evidence>
<reference evidence="7" key="1">
    <citation type="submission" date="2018-06" db="EMBL/GenBank/DDBJ databases">
        <authorList>
            <person name="Zhirakovskaya E."/>
        </authorList>
    </citation>
    <scope>NUCLEOTIDE SEQUENCE</scope>
</reference>
<dbReference type="GO" id="GO:0006935">
    <property type="term" value="P:chemotaxis"/>
    <property type="evidence" value="ECO:0007669"/>
    <property type="project" value="InterPro"/>
</dbReference>
<comment type="catalytic activity">
    <reaction evidence="4">
        <text>[protein]-L-glutamate 5-O-methyl ester + H2O = L-glutamyl-[protein] + methanol + H(+)</text>
        <dbReference type="Rhea" id="RHEA:23236"/>
        <dbReference type="Rhea" id="RHEA-COMP:10208"/>
        <dbReference type="Rhea" id="RHEA-COMP:10311"/>
        <dbReference type="ChEBI" id="CHEBI:15377"/>
        <dbReference type="ChEBI" id="CHEBI:15378"/>
        <dbReference type="ChEBI" id="CHEBI:17790"/>
        <dbReference type="ChEBI" id="CHEBI:29973"/>
        <dbReference type="ChEBI" id="CHEBI:82795"/>
        <dbReference type="EC" id="3.1.1.61"/>
    </reaction>
</comment>
<evidence type="ECO:0000259" key="5">
    <source>
        <dbReference type="PROSITE" id="PS50110"/>
    </source>
</evidence>
<dbReference type="PANTHER" id="PTHR42872:SF6">
    <property type="entry name" value="PROTEIN-GLUTAMATE METHYLESTERASE_PROTEIN-GLUTAMINE GLUTAMINASE"/>
    <property type="match status" value="1"/>
</dbReference>
<dbReference type="PANTHER" id="PTHR42872">
    <property type="entry name" value="PROTEIN-GLUTAMATE METHYLESTERASE/PROTEIN-GLUTAMINE GLUTAMINASE"/>
    <property type="match status" value="1"/>
</dbReference>
<dbReference type="GO" id="GO:0005737">
    <property type="term" value="C:cytoplasm"/>
    <property type="evidence" value="ECO:0007669"/>
    <property type="project" value="InterPro"/>
</dbReference>
<dbReference type="InterPro" id="IPR011006">
    <property type="entry name" value="CheY-like_superfamily"/>
</dbReference>
<evidence type="ECO:0000256" key="3">
    <source>
        <dbReference type="ARBA" id="ARBA00039140"/>
    </source>
</evidence>
<dbReference type="GO" id="GO:0008984">
    <property type="term" value="F:protein-glutamate methylesterase activity"/>
    <property type="evidence" value="ECO:0007669"/>
    <property type="project" value="UniProtKB-EC"/>
</dbReference>
<keyword evidence="2 7" id="KW-0378">Hydrolase</keyword>
<feature type="domain" description="Response regulatory" evidence="5">
    <location>
        <begin position="4"/>
        <end position="121"/>
    </location>
</feature>
<dbReference type="Pfam" id="PF00072">
    <property type="entry name" value="Response_reg"/>
    <property type="match status" value="1"/>
</dbReference>
<dbReference type="InterPro" id="IPR001789">
    <property type="entry name" value="Sig_transdc_resp-reg_receiver"/>
</dbReference>
<dbReference type="Pfam" id="PF01339">
    <property type="entry name" value="CheB_methylest"/>
    <property type="match status" value="1"/>
</dbReference>
<evidence type="ECO:0000256" key="4">
    <source>
        <dbReference type="ARBA" id="ARBA00048267"/>
    </source>
</evidence>
<dbReference type="AlphaFoldDB" id="A0A3B0V9V2"/>
<evidence type="ECO:0000256" key="2">
    <source>
        <dbReference type="ARBA" id="ARBA00022801"/>
    </source>
</evidence>
<dbReference type="SMART" id="SM00448">
    <property type="entry name" value="REC"/>
    <property type="match status" value="1"/>
</dbReference>
<sequence>MAIKVLVVDDSAVMRLLVSDILQHSESIKVVDTASNGKEAVKKTLELNPDVVVMDMIMGQYDGLYGVTQIMKQKPTPVLLLSSLGNTDLSPILKALHAGAFDYINKPSKNNTKIRDIEQKLIRKVILASKADLSKLGRQQINPNTHHHTFSDSLPYDAIVIGSSTGGPSAIETVLAKLPGNLTIPVFIAQHMPENFVPSFVQRLNKISALEVVMGKRDMKATPGLVIIAPGNKNMIVRKNRTGEIVISFNNKHFKEFNNPSINALMDSVAEVYGKKTIGVILTGMGKDGAHGVKKIKETG</sequence>